<organism evidence="2 3">
    <name type="scientific">Anoxynatronum buryatiense</name>
    <dbReference type="NCBI Taxonomy" id="489973"/>
    <lineage>
        <taxon>Bacteria</taxon>
        <taxon>Bacillati</taxon>
        <taxon>Bacillota</taxon>
        <taxon>Clostridia</taxon>
        <taxon>Eubacteriales</taxon>
        <taxon>Clostridiaceae</taxon>
        <taxon>Anoxynatronum</taxon>
    </lineage>
</organism>
<accession>A0AA45WY42</accession>
<dbReference type="AlphaFoldDB" id="A0AA45WY42"/>
<dbReference type="GO" id="GO:0016020">
    <property type="term" value="C:membrane"/>
    <property type="evidence" value="ECO:0007669"/>
    <property type="project" value="InterPro"/>
</dbReference>
<gene>
    <name evidence="2" type="ORF">SAMN06296020_109109</name>
</gene>
<evidence type="ECO:0000259" key="1">
    <source>
        <dbReference type="SMART" id="SM00900"/>
    </source>
</evidence>
<evidence type="ECO:0000313" key="3">
    <source>
        <dbReference type="Proteomes" id="UP001158066"/>
    </source>
</evidence>
<reference evidence="2" key="1">
    <citation type="submission" date="2017-05" db="EMBL/GenBank/DDBJ databases">
        <authorList>
            <person name="Varghese N."/>
            <person name="Submissions S."/>
        </authorList>
    </citation>
    <scope>NUCLEOTIDE SEQUENCE</scope>
    <source>
        <strain evidence="2">Su22</strain>
    </source>
</reference>
<name>A0AA45WY42_9CLOT</name>
<proteinExistence type="predicted"/>
<dbReference type="SMART" id="SM00900">
    <property type="entry name" value="FMN_bind"/>
    <property type="match status" value="1"/>
</dbReference>
<dbReference type="EMBL" id="FXUF01000009">
    <property type="protein sequence ID" value="SMP61856.1"/>
    <property type="molecule type" value="Genomic_DNA"/>
</dbReference>
<dbReference type="Gene3D" id="3.90.1010.20">
    <property type="match status" value="1"/>
</dbReference>
<keyword evidence="3" id="KW-1185">Reference proteome</keyword>
<dbReference type="Pfam" id="PF04205">
    <property type="entry name" value="FMN_bind"/>
    <property type="match status" value="1"/>
</dbReference>
<comment type="caution">
    <text evidence="2">The sequence shown here is derived from an EMBL/GenBank/DDBJ whole genome shotgun (WGS) entry which is preliminary data.</text>
</comment>
<dbReference type="Proteomes" id="UP001158066">
    <property type="component" value="Unassembled WGS sequence"/>
</dbReference>
<dbReference type="RefSeq" id="WP_283409762.1">
    <property type="nucleotide sequence ID" value="NZ_FXUF01000009.1"/>
</dbReference>
<feature type="domain" description="FMN-binding" evidence="1">
    <location>
        <begin position="70"/>
        <end position="139"/>
    </location>
</feature>
<protein>
    <submittedName>
        <fullName evidence="2">Uncharacterized protein, contains FMN-binding domain</fullName>
    </submittedName>
</protein>
<dbReference type="InterPro" id="IPR007329">
    <property type="entry name" value="FMN-bd"/>
</dbReference>
<sequence>MKTINVSKLKKKRGLIIGILLMVLLASGVIWGERWFQLRQYRQEVAAIELTGVDLKTLEDGIYEGEKTITWISATARVTVENHRITGLEFSHQHDRGEAANVIPGQVMAFQTTQVDLVSGATNSSKVILQAIETALKSPPVAHISKEYQNEYQYEGPHRVEVEDRELELVRPPKSVAEEVVVRDFISSITFDFDEKYTLLADIEPHAISIENERKLALDEGRYMKAVTLYHVDTLSAKEYNEGLLANGACNDYYYDGVMDLVKDYQLVDFEVINVDYEQVLSDDTGGPQWGTGRYLRNFLVGHRENEDSWKIYDYAMPVNRSGQ</sequence>
<dbReference type="GO" id="GO:0010181">
    <property type="term" value="F:FMN binding"/>
    <property type="evidence" value="ECO:0007669"/>
    <property type="project" value="InterPro"/>
</dbReference>
<evidence type="ECO:0000313" key="2">
    <source>
        <dbReference type="EMBL" id="SMP61856.1"/>
    </source>
</evidence>